<evidence type="ECO:0000313" key="2">
    <source>
        <dbReference type="EMBL" id="MCS3712189.1"/>
    </source>
</evidence>
<feature type="domain" description="Transposase DDE" evidence="1">
    <location>
        <begin position="63"/>
        <end position="167"/>
    </location>
</feature>
<comment type="caution">
    <text evidence="2">The sequence shown here is derived from an EMBL/GenBank/DDBJ whole genome shotgun (WGS) entry which is preliminary data.</text>
</comment>
<evidence type="ECO:0000259" key="1">
    <source>
        <dbReference type="Pfam" id="PF13612"/>
    </source>
</evidence>
<proteinExistence type="predicted"/>
<sequence length="234" mass="26626">MQGYFQTDTLKRTYQLVSKNAPEAFPMRPGYKQWVRRLNRLTDLVGRLVRAAALQAAAKTLKRLYVVDSFPIPLCQPVRHGRVRLLSEDGAYFGRSAKGWFFGFQVHALIHQPTGAVLTAILLPGNWDDRRAVRALALSTAGGILLGDQGYSGKETFDWLYDEAQTLRVMPSDEKKEGLSTVSQVRQRIESSFSGLWRRFADRVYSRSWRGLWTSLLLKILDFNMERAGIIETV</sequence>
<dbReference type="AlphaFoldDB" id="A0A9X2PVZ1"/>
<dbReference type="Pfam" id="PF13612">
    <property type="entry name" value="DDE_Tnp_1_3"/>
    <property type="match status" value="1"/>
</dbReference>
<dbReference type="InterPro" id="IPR025668">
    <property type="entry name" value="Tnp_DDE_dom"/>
</dbReference>
<gene>
    <name evidence="2" type="ORF">GGP61_003827</name>
</gene>
<protein>
    <recommendedName>
        <fullName evidence="1">Transposase DDE domain-containing protein</fullName>
    </recommendedName>
</protein>
<evidence type="ECO:0000313" key="3">
    <source>
        <dbReference type="Proteomes" id="UP001155057"/>
    </source>
</evidence>
<reference evidence="2" key="1">
    <citation type="submission" date="2022-08" db="EMBL/GenBank/DDBJ databases">
        <title>Genomic Encyclopedia of Type Strains, Phase V (KMG-V): Genome sequencing to study the core and pangenomes of soil and plant-associated prokaryotes.</title>
        <authorList>
            <person name="Whitman W."/>
        </authorList>
    </citation>
    <scope>NUCLEOTIDE SEQUENCE</scope>
    <source>
        <strain evidence="2">SP3049</strain>
    </source>
</reference>
<dbReference type="Proteomes" id="UP001155057">
    <property type="component" value="Unassembled WGS sequence"/>
</dbReference>
<dbReference type="EMBL" id="JANUAE010000033">
    <property type="protein sequence ID" value="MCS3712189.1"/>
    <property type="molecule type" value="Genomic_DNA"/>
</dbReference>
<accession>A0A9X2PVZ1</accession>
<organism evidence="2 3">
    <name type="scientific">Salinibacter ruber</name>
    <dbReference type="NCBI Taxonomy" id="146919"/>
    <lineage>
        <taxon>Bacteria</taxon>
        <taxon>Pseudomonadati</taxon>
        <taxon>Rhodothermota</taxon>
        <taxon>Rhodothermia</taxon>
        <taxon>Rhodothermales</taxon>
        <taxon>Salinibacteraceae</taxon>
        <taxon>Salinibacter</taxon>
    </lineage>
</organism>
<name>A0A9X2PVZ1_9BACT</name>